<evidence type="ECO:0000256" key="1">
    <source>
        <dbReference type="SAM" id="MobiDB-lite"/>
    </source>
</evidence>
<comment type="caution">
    <text evidence="4">The sequence shown here is derived from an EMBL/GenBank/DDBJ whole genome shotgun (WGS) entry which is preliminary data.</text>
</comment>
<feature type="transmembrane region" description="Helical" evidence="2">
    <location>
        <begin position="365"/>
        <end position="386"/>
    </location>
</feature>
<accession>A0A3N4N495</accession>
<feature type="compositionally biased region" description="Low complexity" evidence="1">
    <location>
        <begin position="549"/>
        <end position="563"/>
    </location>
</feature>
<dbReference type="RefSeq" id="WP_123804475.1">
    <property type="nucleotide sequence ID" value="NZ_RPFL01000021.1"/>
</dbReference>
<feature type="region of interest" description="Disordered" evidence="1">
    <location>
        <begin position="758"/>
        <end position="797"/>
    </location>
</feature>
<feature type="compositionally biased region" description="Polar residues" evidence="1">
    <location>
        <begin position="776"/>
        <end position="797"/>
    </location>
</feature>
<feature type="compositionally biased region" description="Low complexity" evidence="1">
    <location>
        <begin position="758"/>
        <end position="775"/>
    </location>
</feature>
<feature type="region of interest" description="Disordered" evidence="1">
    <location>
        <begin position="831"/>
        <end position="865"/>
    </location>
</feature>
<protein>
    <submittedName>
        <fullName evidence="4">Conjugal transfer protein TraG</fullName>
    </submittedName>
</protein>
<reference evidence="4 5" key="1">
    <citation type="submission" date="2018-11" db="EMBL/GenBank/DDBJ databases">
        <title>Neisseria weixii sp. nov. isolated from the rectal contents of plateau pika (Ochotona cruzoniae).</title>
        <authorList>
            <person name="Zhang G."/>
        </authorList>
    </citation>
    <scope>NUCLEOTIDE SEQUENCE [LARGE SCALE GENOMIC DNA]</scope>
    <source>
        <strain evidence="4 5">10009</strain>
    </source>
</reference>
<dbReference type="EMBL" id="RPFL01000021">
    <property type="protein sequence ID" value="RPD86139.1"/>
    <property type="molecule type" value="Genomic_DNA"/>
</dbReference>
<feature type="transmembrane region" description="Helical" evidence="2">
    <location>
        <begin position="393"/>
        <end position="413"/>
    </location>
</feature>
<feature type="transmembrane region" description="Helical" evidence="2">
    <location>
        <begin position="34"/>
        <end position="52"/>
    </location>
</feature>
<feature type="domain" description="TraG N-terminal Proteobacteria" evidence="3">
    <location>
        <begin position="4"/>
        <end position="485"/>
    </location>
</feature>
<dbReference type="Proteomes" id="UP000272412">
    <property type="component" value="Unassembled WGS sequence"/>
</dbReference>
<dbReference type="InterPro" id="IPR012931">
    <property type="entry name" value="TraG_N_Proteobacteria"/>
</dbReference>
<sequence length="1024" mass="109402">MAVEYFTFAGNGEAVQGVFNAVATLSSSNTMTGALQAAALFGFLVTLFVVVYKIDLKDNFVYLFVIAGVWMGMMVPKTTVLITETAGHGFTGRQYTVGNVPIGLAYSANMVSTFGHHLTRRAEQIYNIPNELNYSQTGVLFGARLIEQIRDVSIPDATLTQDWALFMNQCSFFDLNLYHFYTVEDLRDSTDILATLGNTNRAMFTNVSKLKSGANAGGNFANSRLQYEGGSTSMTCDKAYQLLKARTEFYSQGYLPNYVADKVFAGLGTSTAPNKAAALATLGNNSFQYLLNNARVDTLKNIEQSAMVEIIRQSTVINGQRNNHAARVQEVFAFTQARNQYITAQKTGGLMASKNLPVVRSVAEAVLIGIFPFVVILALLAGIAAFKLIMFYVMALFWIQLWAPVASIINFVLTIHTRRLFNAETAVGMITPGSGDGLLMAAADAQAAAAGAMWLVPVISGALVMGGRMLVSGLTGMATAAKSGAESAGSQAGTGNFAAGNMNYNNANANKYSLNPVYTDPQMTTAHSAAGTSWMSAASGTSRYQARNSSLAVSSQSQISESENYGRMADRAETAARQYQAAHQESLALGQAQTLAWAGKHSFGQSADSGYGMGLDAAQSRKMSWTQEQAQNLAQKHSYSNSSAIQSALTASLGIGMDSQQLDKLTGSMSKGMKGLDQLGRQSGVEASIARIISNTLKGNVQGGWKGDAINKDALVADIGKSISAGHKEGITFDSSFTDKVSSSAAYKNSLSSGDELAQGASASMQRAQQASRSATDSFNEAQSYREQAQRTYGNGKTVTYDNTNDLIANNPNLTLSQLNSGEGNTFQTAMATADRRSSQMDTAAQQAGWKPEGNLSPDSRPSNTVDAAYQQNVSTVASGSNAAFEGVRERASRSGISADSIDAAISKRGNDYERDFNQARSGVDGDVAQGGRRYDGRVDDLANRARKADENSNGMMMELNSHVLPWNAGGERREQVMQDVRDGKGPLGSGANQTEAHLGRNPNLANELKQRPGSGSRTFRPKQ</sequence>
<keyword evidence="2" id="KW-0472">Membrane</keyword>
<keyword evidence="2" id="KW-0812">Transmembrane</keyword>
<evidence type="ECO:0000313" key="4">
    <source>
        <dbReference type="EMBL" id="RPD86139.1"/>
    </source>
</evidence>
<dbReference type="Pfam" id="PF07916">
    <property type="entry name" value="TraG_N"/>
    <property type="match status" value="1"/>
</dbReference>
<feature type="compositionally biased region" description="Basic and acidic residues" evidence="1">
    <location>
        <begin position="975"/>
        <end position="985"/>
    </location>
</feature>
<proteinExistence type="predicted"/>
<feature type="region of interest" description="Disordered" evidence="1">
    <location>
        <begin position="549"/>
        <end position="571"/>
    </location>
</feature>
<keyword evidence="2" id="KW-1133">Transmembrane helix</keyword>
<feature type="transmembrane region" description="Helical" evidence="2">
    <location>
        <begin position="59"/>
        <end position="76"/>
    </location>
</feature>
<dbReference type="AlphaFoldDB" id="A0A3N4N495"/>
<evidence type="ECO:0000256" key="2">
    <source>
        <dbReference type="SAM" id="Phobius"/>
    </source>
</evidence>
<dbReference type="OrthoDB" id="8610629at2"/>
<gene>
    <name evidence="4" type="ORF">EGK74_08595</name>
</gene>
<evidence type="ECO:0000259" key="3">
    <source>
        <dbReference type="Pfam" id="PF07916"/>
    </source>
</evidence>
<organism evidence="4 5">
    <name type="scientific">Neisseria weixii</name>
    <dbReference type="NCBI Taxonomy" id="1853276"/>
    <lineage>
        <taxon>Bacteria</taxon>
        <taxon>Pseudomonadati</taxon>
        <taxon>Pseudomonadota</taxon>
        <taxon>Betaproteobacteria</taxon>
        <taxon>Neisseriales</taxon>
        <taxon>Neisseriaceae</taxon>
        <taxon>Neisseria</taxon>
    </lineage>
</organism>
<evidence type="ECO:0000313" key="5">
    <source>
        <dbReference type="Proteomes" id="UP000272412"/>
    </source>
</evidence>
<name>A0A3N4N495_9NEIS</name>
<keyword evidence="5" id="KW-1185">Reference proteome</keyword>
<feature type="region of interest" description="Disordered" evidence="1">
    <location>
        <begin position="975"/>
        <end position="1024"/>
    </location>
</feature>